<dbReference type="InterPro" id="IPR018913">
    <property type="entry name" value="BppU_N"/>
</dbReference>
<evidence type="ECO:0000313" key="4">
    <source>
        <dbReference type="Proteomes" id="UP000199433"/>
    </source>
</evidence>
<feature type="coiled-coil region" evidence="1">
    <location>
        <begin position="261"/>
        <end position="295"/>
    </location>
</feature>
<dbReference type="OrthoDB" id="2974758at2"/>
<protein>
    <recommendedName>
        <fullName evidence="2">BppU N-terminal domain-containing protein</fullName>
    </recommendedName>
</protein>
<dbReference type="Pfam" id="PF10651">
    <property type="entry name" value="BppU_N"/>
    <property type="match status" value="1"/>
</dbReference>
<accession>A0A1G8VNZ3</accession>
<evidence type="ECO:0000259" key="2">
    <source>
        <dbReference type="Pfam" id="PF10651"/>
    </source>
</evidence>
<name>A0A1G8VNZ3_9LACT</name>
<feature type="domain" description="BppU N-terminal" evidence="2">
    <location>
        <begin position="26"/>
        <end position="139"/>
    </location>
</feature>
<dbReference type="STRING" id="426701.SAMN04488098_100244"/>
<dbReference type="Proteomes" id="UP000199433">
    <property type="component" value="Unassembled WGS sequence"/>
</dbReference>
<keyword evidence="4" id="KW-1185">Reference proteome</keyword>
<dbReference type="RefSeq" id="WP_091264325.1">
    <property type="nucleotide sequence ID" value="NZ_FNFK01000002.1"/>
</dbReference>
<dbReference type="EMBL" id="FNFK01000002">
    <property type="protein sequence ID" value="SDJ67693.1"/>
    <property type="molecule type" value="Genomic_DNA"/>
</dbReference>
<proteinExistence type="predicted"/>
<dbReference type="AlphaFoldDB" id="A0A1G8VNZ3"/>
<reference evidence="4" key="1">
    <citation type="submission" date="2016-10" db="EMBL/GenBank/DDBJ databases">
        <authorList>
            <person name="Varghese N."/>
            <person name="Submissions S."/>
        </authorList>
    </citation>
    <scope>NUCLEOTIDE SEQUENCE [LARGE SCALE GENOMIC DNA]</scope>
    <source>
        <strain evidence="4">DSM 19181</strain>
    </source>
</reference>
<evidence type="ECO:0000313" key="3">
    <source>
        <dbReference type="EMBL" id="SDJ67693.1"/>
    </source>
</evidence>
<evidence type="ECO:0000256" key="1">
    <source>
        <dbReference type="SAM" id="Coils"/>
    </source>
</evidence>
<sequence length="787" mass="86751">MAIKDIRFETFLTSTDRLITMKRPLVYTNDINSAQLIFDVKDMAESDLSGASAEVLLYMRDGSFYQVTDVTRNGTEFSYVLKDNEGKHSGTAQAQLIVTVGQRELATPKFEFVIESGLDGKVATEVMIHDWTTLTSEAQRYIDDFVAAEADRQTTFETNESNRQQTFQANESARQTNENERISNEEARQALYHELLETGVLQTNINEKLQSLEEEYAPKLTEVTAQLAQTKQVFNESVSKVTEDSEVILARGEEETLGVRLDKADDRDAEQDERLDTAEQDINNNKLAVTRASKETKDLAATLSNVNVNQEAKQTLETNANIASLPVNAGNGALDATIKGFTATQLIKNGDFSDGTTGFAARPGSTITVNGSILEVRAVTDNPTAGAQRSFIQPIGSKVYIGTRYRAPAGTRLQLYDGQAGWSYSGSTGQWQINSGIGTITNNTIMRIYAPLLVGEVLELDYIQAINLTQIFGAGNEPTKEQCDIIFDNYFNGTKSFTPGRVRSTSPYEPYTETVQYVEPVKLNRLPNGVADEITADGDFIQRVGEHTLVEGDVIRVLPRTNYSQAHVLFDRLPSRTINAVPGIQGSFLVVNWTEIHFGIDGNYVPNLYATNLADGGRLDFNFPLNTTLAAARTALAGTRIYYQLEEPIVRKNVTTGNVIAHPKGTVYFEQYQADAGMYFGGLTTTNTSHAIKSLESLSVVDFMTGNEVELDVSKAVITGNSFTHPGLSDGDLVFLTYEFDAPGPNGNKSLKFYDSRYTIKDDVTGKFYKWSIKIVNGVPQITVEGV</sequence>
<keyword evidence="1" id="KW-0175">Coiled coil</keyword>
<organism evidence="3 4">
    <name type="scientific">Alkalibacterium thalassium</name>
    <dbReference type="NCBI Taxonomy" id="426701"/>
    <lineage>
        <taxon>Bacteria</taxon>
        <taxon>Bacillati</taxon>
        <taxon>Bacillota</taxon>
        <taxon>Bacilli</taxon>
        <taxon>Lactobacillales</taxon>
        <taxon>Carnobacteriaceae</taxon>
        <taxon>Alkalibacterium</taxon>
    </lineage>
</organism>
<gene>
    <name evidence="3" type="ORF">SAMN04488098_100244</name>
</gene>